<gene>
    <name evidence="1" type="ORF">ACFFTL_37610</name>
</gene>
<evidence type="ECO:0000313" key="1">
    <source>
        <dbReference type="EMBL" id="MFB9577842.1"/>
    </source>
</evidence>
<dbReference type="RefSeq" id="WP_345509897.1">
    <property type="nucleotide sequence ID" value="NZ_BAAAXD010000005.1"/>
</dbReference>
<reference evidence="1 2" key="1">
    <citation type="submission" date="2024-09" db="EMBL/GenBank/DDBJ databases">
        <authorList>
            <person name="Sun Q."/>
            <person name="Mori K."/>
        </authorList>
    </citation>
    <scope>NUCLEOTIDE SEQUENCE [LARGE SCALE GENOMIC DNA]</scope>
    <source>
        <strain evidence="1 2">JCM 3331</strain>
    </source>
</reference>
<protein>
    <submittedName>
        <fullName evidence="1">Uncharacterized protein</fullName>
    </submittedName>
</protein>
<evidence type="ECO:0000313" key="2">
    <source>
        <dbReference type="Proteomes" id="UP001589710"/>
    </source>
</evidence>
<dbReference type="EMBL" id="JBHMCG010000158">
    <property type="protein sequence ID" value="MFB9577842.1"/>
    <property type="molecule type" value="Genomic_DNA"/>
</dbReference>
<dbReference type="Proteomes" id="UP001589710">
    <property type="component" value="Unassembled WGS sequence"/>
</dbReference>
<proteinExistence type="predicted"/>
<accession>A0ABV5RJ05</accession>
<sequence>MLSVATPFLAYLPAELLHVAEIDSDRPLPLDQALKAGRTRLFDWRVLEPYFRNRKSWQGWRTDSMRPPQEGWEKARPVGWLGVRYRWSIRGIWVYDVCGIASWSIQPVVGWWRSRSC</sequence>
<organism evidence="1 2">
    <name type="scientific">Streptomyces yanii</name>
    <dbReference type="NCBI Taxonomy" id="78510"/>
    <lineage>
        <taxon>Bacteria</taxon>
        <taxon>Bacillati</taxon>
        <taxon>Actinomycetota</taxon>
        <taxon>Actinomycetes</taxon>
        <taxon>Kitasatosporales</taxon>
        <taxon>Streptomycetaceae</taxon>
        <taxon>Streptomyces</taxon>
    </lineage>
</organism>
<name>A0ABV5RJ05_9ACTN</name>
<comment type="caution">
    <text evidence="1">The sequence shown here is derived from an EMBL/GenBank/DDBJ whole genome shotgun (WGS) entry which is preliminary data.</text>
</comment>
<keyword evidence="2" id="KW-1185">Reference proteome</keyword>